<dbReference type="SUPFAM" id="SSF48431">
    <property type="entry name" value="Lipovitellin-phosvitin complex, superhelical domain"/>
    <property type="match status" value="1"/>
</dbReference>
<feature type="compositionally biased region" description="Polar residues" evidence="1">
    <location>
        <begin position="31"/>
        <end position="41"/>
    </location>
</feature>
<dbReference type="EMBL" id="PEIB01000049">
    <property type="protein sequence ID" value="RXJ70442.1"/>
    <property type="molecule type" value="Genomic_DNA"/>
</dbReference>
<accession>A0A4Q0YIA6</accession>
<dbReference type="InterPro" id="IPR011030">
    <property type="entry name" value="Lipovitellin_superhlx_dom"/>
</dbReference>
<proteinExistence type="predicted"/>
<evidence type="ECO:0000256" key="1">
    <source>
        <dbReference type="SAM" id="MobiDB-lite"/>
    </source>
</evidence>
<keyword evidence="4" id="KW-1185">Reference proteome</keyword>
<name>A0A4Q0YIA6_9GAMM</name>
<feature type="region of interest" description="Disordered" evidence="1">
    <location>
        <begin position="31"/>
        <end position="54"/>
    </location>
</feature>
<dbReference type="Proteomes" id="UP000290287">
    <property type="component" value="Unassembled WGS sequence"/>
</dbReference>
<comment type="caution">
    <text evidence="3">The sequence shown here is derived from an EMBL/GenBank/DDBJ whole genome shotgun (WGS) entry which is preliminary data.</text>
</comment>
<keyword evidence="2" id="KW-0732">Signal</keyword>
<evidence type="ECO:0000313" key="3">
    <source>
        <dbReference type="EMBL" id="RXJ70442.1"/>
    </source>
</evidence>
<evidence type="ECO:0000256" key="2">
    <source>
        <dbReference type="SAM" id="SignalP"/>
    </source>
</evidence>
<evidence type="ECO:0000313" key="4">
    <source>
        <dbReference type="Proteomes" id="UP000290287"/>
    </source>
</evidence>
<sequence length="605" mass="67998">MSFKSISLLCASLFIISSLVFFNIPNNSMAPSDTSSHNVNIKKNGKETNSSSTKKEKLIIKNDEKFSAYKVTISGINPPQEEMTGNGDIEYMFYVAKSVFLRPKVNIFNMYIEPIDFLKKDSNTKLKELAQIKTTWNANGYYESVDWMNLDEDHPARNFERVLQLISSNINDSTVRFSVPDSPYFATYEYFQFDDGIIGRKLIQMNPEPDYISESWALDIEKPIDLSSLSSMHYGVDRAGISQNNKNVSEAIKAEVKVEKVAPIISMAMLSKVSNQRANAELRKLNAALVAQLTKSIHSKEDIITAIAEFKMTLDHNLMEAMAKFAVNNMTYAEIKQFISQDLTEDEQVYFFGALGKFQQPETESILVELFNDTEVSSDNAYRSMFALGELNVPTQLAVSALKDMSLNFKHQEPAVNFNSLIVLGRIYEKVTEGQRTEIKAALEDYNNKDIKGFFNKDEIYYLAMKATGQPEYLEPTLQDLNKTGDDALKPNVRLAAASLVGAQALAGNTLAAEAVKKLIVTEQNPEVMSKLAIAYKFQSLPEDLRNELIERADSTDDESIKNSILIELAQTPERCENNQAYLSSQLGKVNNELQSILQTFCSNI</sequence>
<feature type="chain" id="PRO_5021027508" evidence="2">
    <location>
        <begin position="23"/>
        <end position="605"/>
    </location>
</feature>
<organism evidence="3 4">
    <name type="scientific">Veronia nyctiphanis</name>
    <dbReference type="NCBI Taxonomy" id="1278244"/>
    <lineage>
        <taxon>Bacteria</taxon>
        <taxon>Pseudomonadati</taxon>
        <taxon>Pseudomonadota</taxon>
        <taxon>Gammaproteobacteria</taxon>
        <taxon>Vibrionales</taxon>
        <taxon>Vibrionaceae</taxon>
        <taxon>Veronia</taxon>
    </lineage>
</organism>
<feature type="signal peptide" evidence="2">
    <location>
        <begin position="1"/>
        <end position="22"/>
    </location>
</feature>
<gene>
    <name evidence="3" type="ORF">CS022_23165</name>
</gene>
<protein>
    <submittedName>
        <fullName evidence="3">Uncharacterized protein</fullName>
    </submittedName>
</protein>
<dbReference type="AlphaFoldDB" id="A0A4Q0YIA6"/>
<reference evidence="3 4" key="1">
    <citation type="submission" date="2017-10" db="EMBL/GenBank/DDBJ databases">
        <title>Nyctiphanis sp. nov., isolated from the stomach of the euphausiid Nyctiphanes simplex (Hansen, 1911) in the Gulf of California.</title>
        <authorList>
            <person name="Gomez-Gil B."/>
            <person name="Aguilar-Mendez M."/>
            <person name="Lopez-Cortes A."/>
            <person name="Gomez-Gutierrez J."/>
            <person name="Roque A."/>
            <person name="Lang E."/>
            <person name="Gonzalez-Castillo A."/>
        </authorList>
    </citation>
    <scope>NUCLEOTIDE SEQUENCE [LARGE SCALE GENOMIC DNA]</scope>
    <source>
        <strain evidence="3 4">CAIM 600</strain>
    </source>
</reference>